<keyword evidence="1" id="KW-0472">Membrane</keyword>
<keyword evidence="1" id="KW-0812">Transmembrane</keyword>
<dbReference type="VEuPathDB" id="VectorBase:ISCP_034714"/>
<dbReference type="EMBL" id="ABJB010402792">
    <property type="status" value="NOT_ANNOTATED_CDS"/>
    <property type="molecule type" value="Genomic_DNA"/>
</dbReference>
<evidence type="ECO:0000256" key="1">
    <source>
        <dbReference type="SAM" id="Phobius"/>
    </source>
</evidence>
<evidence type="ECO:0000313" key="2">
    <source>
        <dbReference type="EMBL" id="EEC08028.1"/>
    </source>
</evidence>
<dbReference type="EMBL" id="DS750093">
    <property type="protein sequence ID" value="EEC08028.1"/>
    <property type="molecule type" value="Genomic_DNA"/>
</dbReference>
<protein>
    <submittedName>
        <fullName evidence="2 3">ABC transporter, putative</fullName>
    </submittedName>
</protein>
<reference evidence="2 4" key="1">
    <citation type="submission" date="2008-03" db="EMBL/GenBank/DDBJ databases">
        <title>Annotation of Ixodes scapularis.</title>
        <authorList>
            <consortium name="Ixodes scapularis Genome Project Consortium"/>
            <person name="Caler E."/>
            <person name="Hannick L.I."/>
            <person name="Bidwell S."/>
            <person name="Joardar V."/>
            <person name="Thiagarajan M."/>
            <person name="Amedeo P."/>
            <person name="Galinsky K.J."/>
            <person name="Schobel S."/>
            <person name="Inman J."/>
            <person name="Hostetler J."/>
            <person name="Miller J."/>
            <person name="Hammond M."/>
            <person name="Megy K."/>
            <person name="Lawson D."/>
            <person name="Kodira C."/>
            <person name="Sutton G."/>
            <person name="Meyer J."/>
            <person name="Hill C.A."/>
            <person name="Birren B."/>
            <person name="Nene V."/>
            <person name="Collins F."/>
            <person name="Alarcon-Chaidez F."/>
            <person name="Wikel S."/>
            <person name="Strausberg R."/>
        </authorList>
    </citation>
    <scope>NUCLEOTIDE SEQUENCE [LARGE SCALE GENOMIC DNA]</scope>
    <source>
        <strain evidence="4">Wikel</strain>
        <strain evidence="2">Wikel colony</strain>
    </source>
</reference>
<dbReference type="EMBL" id="ABJB010078135">
    <property type="status" value="NOT_ANNOTATED_CDS"/>
    <property type="molecule type" value="Genomic_DNA"/>
</dbReference>
<proteinExistence type="predicted"/>
<dbReference type="VEuPathDB" id="VectorBase:ISCW005858"/>
<dbReference type="OrthoDB" id="8061355at2759"/>
<organism>
    <name type="scientific">Ixodes scapularis</name>
    <name type="common">Black-legged tick</name>
    <name type="synonym">Deer tick</name>
    <dbReference type="NCBI Taxonomy" id="6945"/>
    <lineage>
        <taxon>Eukaryota</taxon>
        <taxon>Metazoa</taxon>
        <taxon>Ecdysozoa</taxon>
        <taxon>Arthropoda</taxon>
        <taxon>Chelicerata</taxon>
        <taxon>Arachnida</taxon>
        <taxon>Acari</taxon>
        <taxon>Parasitiformes</taxon>
        <taxon>Ixodida</taxon>
        <taxon>Ixodoidea</taxon>
        <taxon>Ixodidae</taxon>
        <taxon>Ixodinae</taxon>
        <taxon>Ixodes</taxon>
    </lineage>
</organism>
<dbReference type="EnsemblMetazoa" id="ISCW005858-RA">
    <property type="protein sequence ID" value="ISCW005858-PA"/>
    <property type="gene ID" value="ISCW005858"/>
</dbReference>
<reference evidence="3" key="2">
    <citation type="submission" date="2020-05" db="UniProtKB">
        <authorList>
            <consortium name="EnsemblMetazoa"/>
        </authorList>
    </citation>
    <scope>IDENTIFICATION</scope>
    <source>
        <strain evidence="3">wikel</strain>
    </source>
</reference>
<dbReference type="Proteomes" id="UP000001555">
    <property type="component" value="Unassembled WGS sequence"/>
</dbReference>
<name>B7PN56_IXOSC</name>
<evidence type="ECO:0000313" key="4">
    <source>
        <dbReference type="Proteomes" id="UP000001555"/>
    </source>
</evidence>
<dbReference type="EMBL" id="ABJB011019362">
    <property type="status" value="NOT_ANNOTATED_CDS"/>
    <property type="molecule type" value="Genomic_DNA"/>
</dbReference>
<dbReference type="InParanoid" id="B7PN56"/>
<keyword evidence="4" id="KW-1185">Reference proteome</keyword>
<dbReference type="HOGENOM" id="CLU_1688681_0_0_1"/>
<dbReference type="PaxDb" id="6945-B7PN56"/>
<gene>
    <name evidence="2" type="ORF">IscW_ISCW005858</name>
</gene>
<accession>B7PN56</accession>
<keyword evidence="1" id="KW-1133">Transmembrane helix</keyword>
<evidence type="ECO:0000313" key="3">
    <source>
        <dbReference type="EnsemblMetazoa" id="ISCW005858-PA"/>
    </source>
</evidence>
<dbReference type="VEuPathDB" id="VectorBase:ISCI005858"/>
<feature type="transmembrane region" description="Helical" evidence="1">
    <location>
        <begin position="107"/>
        <end position="126"/>
    </location>
</feature>
<dbReference type="AlphaFoldDB" id="B7PN56"/>
<sequence length="156" mass="17517">MVIENGSDKAAITQLIQQFVPNITVYRTTSTEIAFILPMDSTYNFANLFGAIESAVSDEAMGIKSYGISMTTLEEVFLKMGEVEKPEDLHLRDIHVRMLLFLRAPMHVVPLVVLPVFMVVLSYSFLSKSEVPVNKLGLLTPEFYPDGKIIEAYRIV</sequence>